<protein>
    <submittedName>
        <fullName evidence="2">DUF1318 domain-containing protein</fullName>
    </submittedName>
</protein>
<gene>
    <name evidence="2" type="ORF">QEH59_07510</name>
</gene>
<organism evidence="2 3">
    <name type="scientific">Thalassobacterium sedimentorum</name>
    <dbReference type="NCBI Taxonomy" id="3041258"/>
    <lineage>
        <taxon>Bacteria</taxon>
        <taxon>Pseudomonadati</taxon>
        <taxon>Verrucomicrobiota</taxon>
        <taxon>Opitutia</taxon>
        <taxon>Puniceicoccales</taxon>
        <taxon>Coraliomargaritaceae</taxon>
        <taxon>Thalassobacterium</taxon>
    </lineage>
</organism>
<dbReference type="Pfam" id="PF07027">
    <property type="entry name" value="DUF1318"/>
    <property type="match status" value="1"/>
</dbReference>
<feature type="chain" id="PRO_5046903875" evidence="1">
    <location>
        <begin position="30"/>
        <end position="132"/>
    </location>
</feature>
<reference evidence="2 3" key="1">
    <citation type="submission" date="2023-04" db="EMBL/GenBank/DDBJ databases">
        <title>A novel bacteria isolated from coastal sediment.</title>
        <authorList>
            <person name="Liu X.-J."/>
            <person name="Du Z.-J."/>
        </authorList>
    </citation>
    <scope>NUCLEOTIDE SEQUENCE [LARGE SCALE GENOMIC DNA]</scope>
    <source>
        <strain evidence="2 3">SDUM461004</strain>
    </source>
</reference>
<feature type="signal peptide" evidence="1">
    <location>
        <begin position="1"/>
        <end position="29"/>
    </location>
</feature>
<keyword evidence="3" id="KW-1185">Reference proteome</keyword>
<name>A0ABU1AHG9_9BACT</name>
<dbReference type="EMBL" id="JARXIC010000009">
    <property type="protein sequence ID" value="MDQ8194267.1"/>
    <property type="molecule type" value="Genomic_DNA"/>
</dbReference>
<accession>A0ABU1AHG9</accession>
<proteinExistence type="predicted"/>
<sequence length="132" mass="15047">MKNYILLFKCVFICCLGFFYAQAPLSAQASGTTEEALRHSIGERLPALMELKLQALVGETNMGLVEARADLDRSGRRLLADENRDRLAYYKLISERLGIPVAAVQRKRAEQIRKNLPQGVWFQSQSGEWFRQ</sequence>
<evidence type="ECO:0000313" key="3">
    <source>
        <dbReference type="Proteomes" id="UP001243717"/>
    </source>
</evidence>
<evidence type="ECO:0000313" key="2">
    <source>
        <dbReference type="EMBL" id="MDQ8194267.1"/>
    </source>
</evidence>
<evidence type="ECO:0000256" key="1">
    <source>
        <dbReference type="SAM" id="SignalP"/>
    </source>
</evidence>
<comment type="caution">
    <text evidence="2">The sequence shown here is derived from an EMBL/GenBank/DDBJ whole genome shotgun (WGS) entry which is preliminary data.</text>
</comment>
<dbReference type="Proteomes" id="UP001243717">
    <property type="component" value="Unassembled WGS sequence"/>
</dbReference>
<dbReference type="RefSeq" id="WP_308984747.1">
    <property type="nucleotide sequence ID" value="NZ_JARXIC010000009.1"/>
</dbReference>
<keyword evidence="1" id="KW-0732">Signal</keyword>
<dbReference type="InterPro" id="IPR008309">
    <property type="entry name" value="YdbL"/>
</dbReference>